<dbReference type="InterPro" id="IPR055348">
    <property type="entry name" value="DctQ"/>
</dbReference>
<protein>
    <recommendedName>
        <fullName evidence="7">TRAP transporter small permease protein</fullName>
    </recommendedName>
</protein>
<keyword evidence="11" id="KW-1185">Reference proteome</keyword>
<evidence type="ECO:0000256" key="2">
    <source>
        <dbReference type="ARBA" id="ARBA00022448"/>
    </source>
</evidence>
<evidence type="ECO:0000259" key="9">
    <source>
        <dbReference type="Pfam" id="PF04290"/>
    </source>
</evidence>
<comment type="subcellular location">
    <subcellularLocation>
        <location evidence="7">Cell inner membrane</location>
        <topology evidence="7">Multi-pass membrane protein</topology>
    </subcellularLocation>
    <subcellularLocation>
        <location evidence="1">Cell membrane</location>
        <topology evidence="1">Multi-pass membrane protein</topology>
    </subcellularLocation>
</comment>
<evidence type="ECO:0000256" key="7">
    <source>
        <dbReference type="RuleBase" id="RU369079"/>
    </source>
</evidence>
<dbReference type="EMBL" id="QGKU01000033">
    <property type="protein sequence ID" value="PWR02700.1"/>
    <property type="molecule type" value="Genomic_DNA"/>
</dbReference>
<feature type="transmembrane region" description="Helical" evidence="7">
    <location>
        <begin position="150"/>
        <end position="172"/>
    </location>
</feature>
<dbReference type="AlphaFoldDB" id="A0A2V2LB27"/>
<dbReference type="GO" id="GO:0022857">
    <property type="term" value="F:transmembrane transporter activity"/>
    <property type="evidence" value="ECO:0007669"/>
    <property type="project" value="UniProtKB-UniRule"/>
</dbReference>
<feature type="transmembrane region" description="Helical" evidence="7">
    <location>
        <begin position="110"/>
        <end position="130"/>
    </location>
</feature>
<feature type="transmembrane region" description="Helical" evidence="7">
    <location>
        <begin position="76"/>
        <end position="98"/>
    </location>
</feature>
<keyword evidence="4 7" id="KW-0812">Transmembrane</keyword>
<reference evidence="10 11" key="1">
    <citation type="submission" date="2018-05" db="EMBL/GenBank/DDBJ databases">
        <title>Rhodobacteraceae gen. nov., sp. nov. isolated from sea water.</title>
        <authorList>
            <person name="Ren Y."/>
        </authorList>
    </citation>
    <scope>NUCLEOTIDE SEQUENCE [LARGE SCALE GENOMIC DNA]</scope>
    <source>
        <strain evidence="10 11">TG-679</strain>
    </source>
</reference>
<comment type="caution">
    <text evidence="10">The sequence shown here is derived from an EMBL/GenBank/DDBJ whole genome shotgun (WGS) entry which is preliminary data.</text>
</comment>
<proteinExistence type="inferred from homology"/>
<feature type="compositionally biased region" description="Low complexity" evidence="8">
    <location>
        <begin position="50"/>
        <end position="64"/>
    </location>
</feature>
<feature type="compositionally biased region" description="Low complexity" evidence="8">
    <location>
        <begin position="1"/>
        <end position="14"/>
    </location>
</feature>
<keyword evidence="3" id="KW-1003">Cell membrane</keyword>
<name>A0A2V2LB27_9RHOB</name>
<sequence>MGSGARSARRAGAGDPRRLHAGHARRGPAHRAAVGRVTPRKDRGRGGDTPRPAAPASPEAAGPPVLTPVTTAMNTVGALLVLGMVVIVNIDVFGRWLANAPLAGTLELTEMGVVAVVYLTIGHAVAGRRLTRSDAALGLLHRRGHRRTELALRTVFNAAGATVFTIIAWGQLPRLADAWNYNYFKGNVGIFTAPTWPLEAIMLTGAIAAALHFAALTVRRARALTGGSDDRT</sequence>
<evidence type="ECO:0000256" key="8">
    <source>
        <dbReference type="SAM" id="MobiDB-lite"/>
    </source>
</evidence>
<feature type="region of interest" description="Disordered" evidence="8">
    <location>
        <begin position="1"/>
        <end position="64"/>
    </location>
</feature>
<comment type="subunit">
    <text evidence="7">The complex comprises the extracytoplasmic solute receptor protein and the two transmembrane proteins.</text>
</comment>
<gene>
    <name evidence="10" type="ORF">DKT77_11020</name>
</gene>
<evidence type="ECO:0000256" key="6">
    <source>
        <dbReference type="ARBA" id="ARBA00023136"/>
    </source>
</evidence>
<evidence type="ECO:0000313" key="11">
    <source>
        <dbReference type="Proteomes" id="UP000245680"/>
    </source>
</evidence>
<evidence type="ECO:0000256" key="4">
    <source>
        <dbReference type="ARBA" id="ARBA00022692"/>
    </source>
</evidence>
<feature type="transmembrane region" description="Helical" evidence="7">
    <location>
        <begin position="200"/>
        <end position="218"/>
    </location>
</feature>
<comment type="function">
    <text evidence="7">Part of the tripartite ATP-independent periplasmic (TRAP) transport system.</text>
</comment>
<accession>A0A2V2LB27</accession>
<organism evidence="10 11">
    <name type="scientific">Meridianimarinicoccus roseus</name>
    <dbReference type="NCBI Taxonomy" id="2072018"/>
    <lineage>
        <taxon>Bacteria</taxon>
        <taxon>Pseudomonadati</taxon>
        <taxon>Pseudomonadota</taxon>
        <taxon>Alphaproteobacteria</taxon>
        <taxon>Rhodobacterales</taxon>
        <taxon>Paracoccaceae</taxon>
        <taxon>Meridianimarinicoccus</taxon>
    </lineage>
</organism>
<dbReference type="Pfam" id="PF04290">
    <property type="entry name" value="DctQ"/>
    <property type="match status" value="1"/>
</dbReference>
<dbReference type="GO" id="GO:0005886">
    <property type="term" value="C:plasma membrane"/>
    <property type="evidence" value="ECO:0007669"/>
    <property type="project" value="UniProtKB-SubCell"/>
</dbReference>
<keyword evidence="7" id="KW-0997">Cell inner membrane</keyword>
<dbReference type="OrthoDB" id="4250245at2"/>
<feature type="compositionally biased region" description="Basic and acidic residues" evidence="8">
    <location>
        <begin position="39"/>
        <end position="48"/>
    </location>
</feature>
<evidence type="ECO:0000256" key="1">
    <source>
        <dbReference type="ARBA" id="ARBA00004651"/>
    </source>
</evidence>
<feature type="compositionally biased region" description="Basic residues" evidence="8">
    <location>
        <begin position="19"/>
        <end position="29"/>
    </location>
</feature>
<comment type="similarity">
    <text evidence="7">Belongs to the TRAP transporter small permease family.</text>
</comment>
<dbReference type="Proteomes" id="UP000245680">
    <property type="component" value="Unassembled WGS sequence"/>
</dbReference>
<keyword evidence="6 7" id="KW-0472">Membrane</keyword>
<evidence type="ECO:0000313" key="10">
    <source>
        <dbReference type="EMBL" id="PWR02700.1"/>
    </source>
</evidence>
<keyword evidence="5 7" id="KW-1133">Transmembrane helix</keyword>
<feature type="domain" description="Tripartite ATP-independent periplasmic transporters DctQ component" evidence="9">
    <location>
        <begin position="84"/>
        <end position="222"/>
    </location>
</feature>
<evidence type="ECO:0000256" key="3">
    <source>
        <dbReference type="ARBA" id="ARBA00022475"/>
    </source>
</evidence>
<evidence type="ECO:0000256" key="5">
    <source>
        <dbReference type="ARBA" id="ARBA00022989"/>
    </source>
</evidence>
<keyword evidence="2 7" id="KW-0813">Transport</keyword>